<dbReference type="GO" id="GO:0016226">
    <property type="term" value="P:iron-sulfur cluster assembly"/>
    <property type="evidence" value="ECO:0007669"/>
    <property type="project" value="InterPro"/>
</dbReference>
<evidence type="ECO:0000313" key="4">
    <source>
        <dbReference type="EMBL" id="MBU3830877.1"/>
    </source>
</evidence>
<dbReference type="InterPro" id="IPR037284">
    <property type="entry name" value="SUF_FeS_clus_asmbl_SufBD_sf"/>
</dbReference>
<sequence length="462" mass="52408">MFKEILIMKNQDYKYGFNDGEINLVKLNKGLNEDIIRKISEFKNEDPTLMNFRLSSYDKFLKINNPKWGPDLSFINFDEYIYYIKASEENATSWDDVPDKIKKTFNKLGIQESEAKYLNGVATQYDSEMVYHSLLEELKEKNVIFTDPNTAAREYPEIFWKYFGKLVPASDNKYAALNSAVWSGGTFIYVPKNTHIEKPLQSYFRINSKNAGQFERTLIIVDENSSVHYIEGCTAPIYDENNLHAAVVEVFVEKNAKCRYTTIQNWSDNVLNLVTKRAICKENASMSWIDGNIGSKLNMKYPCTVLQGDYSSSECISVAIAQDGVHQDAGAKMIHLGSNTKSKIISKGIAKGTGNNTYRGLVKINKNAKNSISHVQCDTLLFGNKSKSDAFPTEILQNDSSIITHEATISKISNEQLFYLMSKGLSKEKAESLIIMGFISEFSDELPMEYAVELNQLLKLEM</sequence>
<evidence type="ECO:0000259" key="3">
    <source>
        <dbReference type="Pfam" id="PF19295"/>
    </source>
</evidence>
<dbReference type="InterPro" id="IPR000825">
    <property type="entry name" value="SUF_FeS_clus_asmbl_SufBD_core"/>
</dbReference>
<dbReference type="SUPFAM" id="SSF101960">
    <property type="entry name" value="Stabilizer of iron transporter SufD"/>
    <property type="match status" value="1"/>
</dbReference>
<name>A0A9E2KXH4_9BACT</name>
<organism evidence="4 5">
    <name type="scientific">Candidatus Ureaplasma intestinipullorum</name>
    <dbReference type="NCBI Taxonomy" id="2838770"/>
    <lineage>
        <taxon>Bacteria</taxon>
        <taxon>Bacillati</taxon>
        <taxon>Mycoplasmatota</taxon>
        <taxon>Mycoplasmoidales</taxon>
        <taxon>Mycoplasmoidaceae</taxon>
        <taxon>Ureaplasma</taxon>
    </lineage>
</organism>
<dbReference type="Pfam" id="PF19295">
    <property type="entry name" value="SufBD_N"/>
    <property type="match status" value="1"/>
</dbReference>
<dbReference type="Pfam" id="PF01458">
    <property type="entry name" value="SUFBD_core"/>
    <property type="match status" value="1"/>
</dbReference>
<dbReference type="PANTHER" id="PTHR30508">
    <property type="entry name" value="FES CLUSTER ASSEMBLY PROTEIN SUF"/>
    <property type="match status" value="1"/>
</dbReference>
<dbReference type="EMBL" id="JAHLFM010000027">
    <property type="protein sequence ID" value="MBU3830877.1"/>
    <property type="molecule type" value="Genomic_DNA"/>
</dbReference>
<comment type="similarity">
    <text evidence="1">Belongs to the iron-sulfur cluster assembly SufBD family.</text>
</comment>
<dbReference type="InterPro" id="IPR055346">
    <property type="entry name" value="Fe-S_cluster_assembly_SufBD"/>
</dbReference>
<dbReference type="InterPro" id="IPR045595">
    <property type="entry name" value="SufBD_N"/>
</dbReference>
<accession>A0A9E2KXH4</accession>
<dbReference type="InterPro" id="IPR010231">
    <property type="entry name" value="SUF_FeS_clus_asmbl_SufB"/>
</dbReference>
<feature type="domain" description="SUF system FeS cluster assembly SufBD N-terminal" evidence="3">
    <location>
        <begin position="140"/>
        <end position="201"/>
    </location>
</feature>
<proteinExistence type="inferred from homology"/>
<evidence type="ECO:0000256" key="1">
    <source>
        <dbReference type="ARBA" id="ARBA00043967"/>
    </source>
</evidence>
<feature type="domain" description="SUF system FeS cluster assembly SufBD core" evidence="2">
    <location>
        <begin position="204"/>
        <end position="438"/>
    </location>
</feature>
<gene>
    <name evidence="4" type="primary">sufB</name>
    <name evidence="4" type="ORF">H9897_01865</name>
</gene>
<comment type="caution">
    <text evidence="4">The sequence shown here is derived from an EMBL/GenBank/DDBJ whole genome shotgun (WGS) entry which is preliminary data.</text>
</comment>
<evidence type="ECO:0000313" key="5">
    <source>
        <dbReference type="Proteomes" id="UP000824247"/>
    </source>
</evidence>
<reference evidence="4" key="1">
    <citation type="journal article" date="2021" name="PeerJ">
        <title>Extensive microbial diversity within the chicken gut microbiome revealed by metagenomics and culture.</title>
        <authorList>
            <person name="Gilroy R."/>
            <person name="Ravi A."/>
            <person name="Getino M."/>
            <person name="Pursley I."/>
            <person name="Horton D.L."/>
            <person name="Alikhan N.F."/>
            <person name="Baker D."/>
            <person name="Gharbi K."/>
            <person name="Hall N."/>
            <person name="Watson M."/>
            <person name="Adriaenssens E.M."/>
            <person name="Foster-Nyarko E."/>
            <person name="Jarju S."/>
            <person name="Secka A."/>
            <person name="Antonio M."/>
            <person name="Oren A."/>
            <person name="Chaudhuri R.R."/>
            <person name="La Ragione R."/>
            <person name="Hildebrand F."/>
            <person name="Pallen M.J."/>
        </authorList>
    </citation>
    <scope>NUCLEOTIDE SEQUENCE</scope>
    <source>
        <strain evidence="4">A5-1222</strain>
    </source>
</reference>
<dbReference type="AlphaFoldDB" id="A0A9E2KXH4"/>
<reference evidence="4" key="2">
    <citation type="submission" date="2021-04" db="EMBL/GenBank/DDBJ databases">
        <authorList>
            <person name="Gilroy R."/>
        </authorList>
    </citation>
    <scope>NUCLEOTIDE SEQUENCE</scope>
    <source>
        <strain evidence="4">A5-1222</strain>
    </source>
</reference>
<dbReference type="PANTHER" id="PTHR30508:SF1">
    <property type="entry name" value="UPF0051 PROTEIN ABCI8, CHLOROPLASTIC-RELATED"/>
    <property type="match status" value="1"/>
</dbReference>
<dbReference type="Proteomes" id="UP000824247">
    <property type="component" value="Unassembled WGS sequence"/>
</dbReference>
<protein>
    <submittedName>
        <fullName evidence="4">Fe-S cluster assembly protein SufB</fullName>
    </submittedName>
</protein>
<dbReference type="NCBIfam" id="TIGR01980">
    <property type="entry name" value="sufB"/>
    <property type="match status" value="1"/>
</dbReference>
<evidence type="ECO:0000259" key="2">
    <source>
        <dbReference type="Pfam" id="PF01458"/>
    </source>
</evidence>